<dbReference type="Proteomes" id="UP000886289">
    <property type="component" value="Unassembled WGS sequence"/>
</dbReference>
<feature type="domain" description="CBS" evidence="10">
    <location>
        <begin position="78"/>
        <end position="136"/>
    </location>
</feature>
<proteinExistence type="predicted"/>
<dbReference type="CDD" id="cd02205">
    <property type="entry name" value="CBS_pair_SF"/>
    <property type="match status" value="2"/>
</dbReference>
<dbReference type="NCBIfam" id="NF011442">
    <property type="entry name" value="PRK14869.1-4"/>
    <property type="match status" value="1"/>
</dbReference>
<dbReference type="Pfam" id="PF00571">
    <property type="entry name" value="CBS"/>
    <property type="match status" value="2"/>
</dbReference>
<evidence type="ECO:0000256" key="7">
    <source>
        <dbReference type="ARBA" id="ARBA00032535"/>
    </source>
</evidence>
<sequence length="549" mass="62133">MTNSKKRVFIIGHRNPDSDSICSAIAYAYFKNITDKKYLYIPARTGPLNAETQFILKYFGLEIPFLIKNVIPRVNDIDLKPPIYIYPEEPIYHAVQIMRKKEIRILPVVDEYQNILGIIGQMDIAQYYVEKITWDILTIPIQIKTLVFTLKGRILANPYKKEELKGRIFIAAMQKGTTLHYVQPGDIAILGDRTDIQLELIKAGCEVLILSEEPIISEEVLELAKEKGTIIISSPFSIYTIAQILPLSLPVKAIMKEAEVVHLDTPISDVKKRVLASRYRSVLVADSEGRLIGVITRSDLISPIQKKVILVDHNDSAQAVLGIKEAEILEIIDHHHLGDISTFKPIYVYNDPVGSTCTIITELMQLHRVEIVPEIAGALLGGILSDTLILTLSTTTERDKRAALFLAKKAGVNIEEFGRELIKAQAEIKGKTAKEILFSDFKEYHVGDKKIGVGQILVLDRKEIEPLTKEIKLEMEKVLNEQNFNLVTFIITCPFDQKGEQIFVKGEEEIIEMAFDIKIENDACFIPQVMSRKRDFIPQLAQAMTKYEF</sequence>
<comment type="cofactor">
    <cofactor evidence="1">
        <name>Mn(2+)</name>
        <dbReference type="ChEBI" id="CHEBI:29035"/>
    </cofactor>
</comment>
<evidence type="ECO:0000256" key="5">
    <source>
        <dbReference type="ARBA" id="ARBA00022801"/>
    </source>
</evidence>
<dbReference type="InterPro" id="IPR038763">
    <property type="entry name" value="DHH_sf"/>
</dbReference>
<dbReference type="Gene3D" id="3.40.1390.20">
    <property type="entry name" value="HprK N-terminal domain-like"/>
    <property type="match status" value="1"/>
</dbReference>
<evidence type="ECO:0000256" key="2">
    <source>
        <dbReference type="ARBA" id="ARBA00011643"/>
    </source>
</evidence>
<keyword evidence="5 11" id="KW-0378">Hydrolase</keyword>
<dbReference type="EC" id="3.6.1.1" evidence="3"/>
<dbReference type="Gene3D" id="3.10.310.20">
    <property type="entry name" value="DHHA2 domain"/>
    <property type="match status" value="1"/>
</dbReference>
<dbReference type="GO" id="GO:0046872">
    <property type="term" value="F:metal ion binding"/>
    <property type="evidence" value="ECO:0007669"/>
    <property type="project" value="UniProtKB-KW"/>
</dbReference>
<dbReference type="SUPFAM" id="SSF54631">
    <property type="entry name" value="CBS-domain pair"/>
    <property type="match status" value="1"/>
</dbReference>
<evidence type="ECO:0000313" key="11">
    <source>
        <dbReference type="EMBL" id="HDD45346.1"/>
    </source>
</evidence>
<evidence type="ECO:0000256" key="8">
    <source>
        <dbReference type="ARBA" id="ARBA00047820"/>
    </source>
</evidence>
<dbReference type="SUPFAM" id="SSF75138">
    <property type="entry name" value="HprK N-terminal domain-like"/>
    <property type="match status" value="1"/>
</dbReference>
<dbReference type="InterPro" id="IPR038222">
    <property type="entry name" value="DHHA2_dom_sf"/>
</dbReference>
<evidence type="ECO:0000256" key="4">
    <source>
        <dbReference type="ARBA" id="ARBA00022723"/>
    </source>
</evidence>
<gene>
    <name evidence="11" type="ORF">ENG63_10895</name>
</gene>
<evidence type="ECO:0000256" key="9">
    <source>
        <dbReference type="PROSITE-ProRule" id="PRU00703"/>
    </source>
</evidence>
<dbReference type="InterPro" id="IPR028979">
    <property type="entry name" value="Ser_kin/Pase_Hpr-like_N_sf"/>
</dbReference>
<keyword evidence="9" id="KW-0129">CBS domain</keyword>
<comment type="catalytic activity">
    <reaction evidence="8">
        <text>diphosphate + H2O = 2 phosphate + H(+)</text>
        <dbReference type="Rhea" id="RHEA:24576"/>
        <dbReference type="ChEBI" id="CHEBI:15377"/>
        <dbReference type="ChEBI" id="CHEBI:15378"/>
        <dbReference type="ChEBI" id="CHEBI:33019"/>
        <dbReference type="ChEBI" id="CHEBI:43474"/>
        <dbReference type="EC" id="3.6.1.1"/>
    </reaction>
</comment>
<evidence type="ECO:0000256" key="6">
    <source>
        <dbReference type="ARBA" id="ARBA00023211"/>
    </source>
</evidence>
<dbReference type="PANTHER" id="PTHR12112:SF22">
    <property type="entry name" value="MANGANESE-DEPENDENT INORGANIC PYROPHOSPHATASE-RELATED"/>
    <property type="match status" value="1"/>
</dbReference>
<dbReference type="AlphaFoldDB" id="A0A7C0Y4B5"/>
<keyword evidence="6" id="KW-0464">Manganese</keyword>
<dbReference type="GO" id="GO:0004427">
    <property type="term" value="F:inorganic diphosphate phosphatase activity"/>
    <property type="evidence" value="ECO:0007669"/>
    <property type="project" value="UniProtKB-EC"/>
</dbReference>
<comment type="caution">
    <text evidence="11">The sequence shown here is derived from an EMBL/GenBank/DDBJ whole genome shotgun (WGS) entry which is preliminary data.</text>
</comment>
<dbReference type="SMART" id="SM01131">
    <property type="entry name" value="DHHA2"/>
    <property type="match status" value="1"/>
</dbReference>
<protein>
    <recommendedName>
        <fullName evidence="3">inorganic diphosphatase</fullName>
        <ecNumber evidence="3">3.6.1.1</ecNumber>
    </recommendedName>
    <alternativeName>
        <fullName evidence="7">Pyrophosphate phospho-hydrolase</fullName>
    </alternativeName>
</protein>
<dbReference type="PANTHER" id="PTHR12112">
    <property type="entry name" value="BNIP - RELATED"/>
    <property type="match status" value="1"/>
</dbReference>
<evidence type="ECO:0000259" key="10">
    <source>
        <dbReference type="PROSITE" id="PS51371"/>
    </source>
</evidence>
<feature type="domain" description="CBS" evidence="10">
    <location>
        <begin position="254"/>
        <end position="316"/>
    </location>
</feature>
<dbReference type="SUPFAM" id="SSF64182">
    <property type="entry name" value="DHH phosphoesterases"/>
    <property type="match status" value="1"/>
</dbReference>
<name>A0A7C0Y4B5_DESA2</name>
<evidence type="ECO:0000256" key="1">
    <source>
        <dbReference type="ARBA" id="ARBA00001936"/>
    </source>
</evidence>
<dbReference type="InterPro" id="IPR004097">
    <property type="entry name" value="DHHA2"/>
</dbReference>
<evidence type="ECO:0000256" key="3">
    <source>
        <dbReference type="ARBA" id="ARBA00012146"/>
    </source>
</evidence>
<accession>A0A7C0Y4B5</accession>
<dbReference type="InterPro" id="IPR001667">
    <property type="entry name" value="DDH_dom"/>
</dbReference>
<comment type="subunit">
    <text evidence="2">Homohexamer.</text>
</comment>
<dbReference type="Pfam" id="PF07085">
    <property type="entry name" value="DRTGG"/>
    <property type="match status" value="1"/>
</dbReference>
<reference evidence="11" key="1">
    <citation type="journal article" date="2020" name="mSystems">
        <title>Genome- and Community-Level Interaction Insights into Carbon Utilization and Element Cycling Functions of Hydrothermarchaeota in Hydrothermal Sediment.</title>
        <authorList>
            <person name="Zhou Z."/>
            <person name="Liu Y."/>
            <person name="Xu W."/>
            <person name="Pan J."/>
            <person name="Luo Z.H."/>
            <person name="Li M."/>
        </authorList>
    </citation>
    <scope>NUCLEOTIDE SEQUENCE [LARGE SCALE GENOMIC DNA]</scope>
    <source>
        <strain evidence="11">HyVt-233</strain>
    </source>
</reference>
<dbReference type="EMBL" id="DRBS01000402">
    <property type="protein sequence ID" value="HDD45346.1"/>
    <property type="molecule type" value="Genomic_DNA"/>
</dbReference>
<dbReference type="InterPro" id="IPR000644">
    <property type="entry name" value="CBS_dom"/>
</dbReference>
<dbReference type="NCBIfam" id="NF011443">
    <property type="entry name" value="PRK14869.1-5"/>
    <property type="match status" value="1"/>
</dbReference>
<keyword evidence="4" id="KW-0479">Metal-binding</keyword>
<dbReference type="InterPro" id="IPR010766">
    <property type="entry name" value="DRTGG"/>
</dbReference>
<organism evidence="11">
    <name type="scientific">Desulfofervidus auxilii</name>
    <dbReference type="NCBI Taxonomy" id="1621989"/>
    <lineage>
        <taxon>Bacteria</taxon>
        <taxon>Pseudomonadati</taxon>
        <taxon>Thermodesulfobacteriota</taxon>
        <taxon>Candidatus Desulfofervidia</taxon>
        <taxon>Candidatus Desulfofervidales</taxon>
        <taxon>Candidatus Desulfofervidaceae</taxon>
        <taxon>Candidatus Desulfofervidus</taxon>
    </lineage>
</organism>
<dbReference type="Pfam" id="PF01368">
    <property type="entry name" value="DHH"/>
    <property type="match status" value="1"/>
</dbReference>
<dbReference type="Gene3D" id="3.90.1640.10">
    <property type="entry name" value="inorganic pyrophosphatase (n-terminal core)"/>
    <property type="match status" value="2"/>
</dbReference>
<dbReference type="GO" id="GO:0005737">
    <property type="term" value="C:cytoplasm"/>
    <property type="evidence" value="ECO:0007669"/>
    <property type="project" value="InterPro"/>
</dbReference>
<dbReference type="InterPro" id="IPR046342">
    <property type="entry name" value="CBS_dom_sf"/>
</dbReference>
<dbReference type="PROSITE" id="PS51371">
    <property type="entry name" value="CBS"/>
    <property type="match status" value="2"/>
</dbReference>
<dbReference type="Gene3D" id="3.10.580.10">
    <property type="entry name" value="CBS-domain"/>
    <property type="match status" value="1"/>
</dbReference>
<dbReference type="SMART" id="SM00116">
    <property type="entry name" value="CBS"/>
    <property type="match status" value="2"/>
</dbReference>
<dbReference type="Pfam" id="PF02833">
    <property type="entry name" value="DHHA2"/>
    <property type="match status" value="1"/>
</dbReference>